<evidence type="ECO:0000256" key="1">
    <source>
        <dbReference type="SAM" id="MobiDB-lite"/>
    </source>
</evidence>
<sequence length="128" mass="14098">MPQIVHELIAKGVTVLTDSRTTGRRVPMRGIALHMLAKPAVILALLSIVRFQDCDPPETLLLMSTHQLQVINNPTYSLTSYFKNGEKGSNNKSLLPTLEESTGEEEEEQADGDVEMEEGDGDVEMEEG</sequence>
<feature type="compositionally biased region" description="Acidic residues" evidence="1">
    <location>
        <begin position="101"/>
        <end position="128"/>
    </location>
</feature>
<evidence type="ECO:0000313" key="2">
    <source>
        <dbReference type="EMBL" id="CEM11635.1"/>
    </source>
</evidence>
<organism evidence="2">
    <name type="scientific">Chromera velia CCMP2878</name>
    <dbReference type="NCBI Taxonomy" id="1169474"/>
    <lineage>
        <taxon>Eukaryota</taxon>
        <taxon>Sar</taxon>
        <taxon>Alveolata</taxon>
        <taxon>Colpodellida</taxon>
        <taxon>Chromeraceae</taxon>
        <taxon>Chromera</taxon>
    </lineage>
</organism>
<feature type="compositionally biased region" description="Polar residues" evidence="1">
    <location>
        <begin position="82"/>
        <end position="94"/>
    </location>
</feature>
<dbReference type="AlphaFoldDB" id="A0A0G4FEH9"/>
<reference evidence="2" key="1">
    <citation type="submission" date="2014-11" db="EMBL/GenBank/DDBJ databases">
        <authorList>
            <person name="Otto D Thomas"/>
            <person name="Naeem Raeece"/>
        </authorList>
    </citation>
    <scope>NUCLEOTIDE SEQUENCE</scope>
</reference>
<name>A0A0G4FEH9_9ALVE</name>
<proteinExistence type="predicted"/>
<accession>A0A0G4FEH9</accession>
<feature type="region of interest" description="Disordered" evidence="1">
    <location>
        <begin position="82"/>
        <end position="128"/>
    </location>
</feature>
<protein>
    <submittedName>
        <fullName evidence="2">Uncharacterized protein</fullName>
    </submittedName>
</protein>
<gene>
    <name evidence="2" type="ORF">Cvel_16615</name>
</gene>
<dbReference type="EMBL" id="CDMZ01000316">
    <property type="protein sequence ID" value="CEM11635.1"/>
    <property type="molecule type" value="Genomic_DNA"/>
</dbReference>
<dbReference type="VEuPathDB" id="CryptoDB:Cvel_16615"/>